<feature type="transmembrane region" description="Helical" evidence="7">
    <location>
        <begin position="83"/>
        <end position="100"/>
    </location>
</feature>
<feature type="transmembrane region" description="Helical" evidence="7">
    <location>
        <begin position="478"/>
        <end position="498"/>
    </location>
</feature>
<evidence type="ECO:0008006" key="10">
    <source>
        <dbReference type="Google" id="ProtNLM"/>
    </source>
</evidence>
<evidence type="ECO:0000256" key="1">
    <source>
        <dbReference type="ARBA" id="ARBA00004141"/>
    </source>
</evidence>
<evidence type="ECO:0000313" key="8">
    <source>
        <dbReference type="EMBL" id="RSH94904.1"/>
    </source>
</evidence>
<feature type="transmembrane region" description="Helical" evidence="7">
    <location>
        <begin position="319"/>
        <end position="343"/>
    </location>
</feature>
<dbReference type="InterPro" id="IPR021858">
    <property type="entry name" value="Fun_TF"/>
</dbReference>
<dbReference type="PANTHER" id="PTHR45649:SF14">
    <property type="entry name" value="GABA PERMEASE"/>
    <property type="match status" value="1"/>
</dbReference>
<keyword evidence="5 7" id="KW-0472">Membrane</keyword>
<keyword evidence="9" id="KW-1185">Reference proteome</keyword>
<dbReference type="GO" id="GO:0008270">
    <property type="term" value="F:zinc ion binding"/>
    <property type="evidence" value="ECO:0007669"/>
    <property type="project" value="InterPro"/>
</dbReference>
<evidence type="ECO:0000256" key="4">
    <source>
        <dbReference type="ARBA" id="ARBA00022989"/>
    </source>
</evidence>
<name>A0A427YUT8_9TREE</name>
<feature type="region of interest" description="Disordered" evidence="6">
    <location>
        <begin position="618"/>
        <end position="663"/>
    </location>
</feature>
<comment type="subcellular location">
    <subcellularLocation>
        <location evidence="1">Membrane</location>
        <topology evidence="1">Multi-pass membrane protein</topology>
    </subcellularLocation>
</comment>
<keyword evidence="4 7" id="KW-1133">Transmembrane helix</keyword>
<feature type="transmembrane region" description="Helical" evidence="7">
    <location>
        <begin position="285"/>
        <end position="307"/>
    </location>
</feature>
<protein>
    <recommendedName>
        <fullName evidence="10">GABA-specific high-affinity permease</fullName>
    </recommendedName>
</protein>
<feature type="transmembrane region" description="Helical" evidence="7">
    <location>
        <begin position="54"/>
        <end position="77"/>
    </location>
</feature>
<dbReference type="AlphaFoldDB" id="A0A427YUT8"/>
<evidence type="ECO:0000256" key="3">
    <source>
        <dbReference type="ARBA" id="ARBA00022692"/>
    </source>
</evidence>
<evidence type="ECO:0000256" key="5">
    <source>
        <dbReference type="ARBA" id="ARBA00023136"/>
    </source>
</evidence>
<dbReference type="GO" id="GO:0022857">
    <property type="term" value="F:transmembrane transporter activity"/>
    <property type="evidence" value="ECO:0007669"/>
    <property type="project" value="InterPro"/>
</dbReference>
<feature type="transmembrane region" description="Helical" evidence="7">
    <location>
        <begin position="442"/>
        <end position="466"/>
    </location>
</feature>
<dbReference type="EMBL" id="RSCD01000002">
    <property type="protein sequence ID" value="RSH94904.1"/>
    <property type="molecule type" value="Genomic_DNA"/>
</dbReference>
<sequence>MELASAKLSSSSQDVMPKVGDVIAVVQQAQDQSTPGKGQTDAPLAKNAFNNLSAFGFSFAVLNTWVVLVVGLGSGLASGGPSALLWGFVYAFIGNLAITLSHSEMLVVFPTAGGQYHWAAMLSPSRYRAAISWATGLMNVISLWLGAASVGYLSATLLISAILVNSPEWAPTAGEQYGIFAAVTLFGPLISLVLGSKGNRLLDTTLMLLSVVAAVAIFITLLATTQPKASASFVFAGTYNATGWDSMAIAWLLGVLQSAFSFLGFDIVYHISEEMPNPRREGPKVVNMTIIVGGVSGVLILLAMLFAVTDIDSLLGTAYGLPFAQLCLDSTGSAAATTMFLVIPSVLFMNSSRGICLTAARVLMSLGRDNVLPRSELFQIVKLGEPIYGLCLSFMVALLCGLVQLGSTAAFSSLLGAATIMFQLTYGGKKLDQYMPARGFNLGRWGVVCNLVGCFFVVESCVIYCFPAAMPVSPSNMNYVIVFTGGFGFILAFVWFSWARSRFPGPSEEKIMALSNGSVVEMSLEGPGEHEQGVLFEPSSAHVVGQRFIAQHARCGTFQAGQITLAEWMLGVQGETDQMRSRLTHPDKPECARCVKYGAECVYPQKKPFDADAVRTALDKRHGQSRRSSQPSESEHINNISQSPKEEARPTSRFGRQSQSRLETLEKTSMDIFAAVFRQTKMGSYFSSPIDPPEFLRVAFPDDDDLRCVSVESEDRPLMPLPVPPLPHVLVVHHRRQGGLQPLDPIRRAHVPLPDRRCSTQYRGVEEQHAGNRSDTPVLPTFSEARTRRRAARPNTLPPLPPKVFAAGVEWREVWRYALGAIRSRGGCEKILLGTPQEFSAMPEPTFAPSPLHRCLIEHATLVDLIASLSTGEPPRLLTGGSTWLERLGETASSGQEWESIEASYGLQRRIIRLALTAANLVAECRTLRKYNIDFVHRVSYRQADILTRLSGVMDVSGTFAHAELEDSVSRLQQDLEQWYAQSPGMAMDPRTHMGSLAMWHACKILLRRDLQNQSRADSDIQASVRATLELCLEAGDKIEYMNWPLLIAACNATNAEDREKSRTVLRTFSYQCCYEIEVVQLVVEEMWRRIDEGRDDESCGWVEIMMELGCPVLIG</sequence>
<dbReference type="Proteomes" id="UP000279259">
    <property type="component" value="Unassembled WGS sequence"/>
</dbReference>
<feature type="transmembrane region" description="Helical" evidence="7">
    <location>
        <begin position="206"/>
        <end position="226"/>
    </location>
</feature>
<dbReference type="CDD" id="cd00067">
    <property type="entry name" value="GAL4"/>
    <property type="match status" value="1"/>
</dbReference>
<dbReference type="Pfam" id="PF13520">
    <property type="entry name" value="AA_permease_2"/>
    <property type="match status" value="1"/>
</dbReference>
<dbReference type="OrthoDB" id="3900342at2759"/>
<feature type="transmembrane region" description="Helical" evidence="7">
    <location>
        <begin position="246"/>
        <end position="265"/>
    </location>
</feature>
<proteinExistence type="predicted"/>
<evidence type="ECO:0000256" key="6">
    <source>
        <dbReference type="SAM" id="MobiDB-lite"/>
    </source>
</evidence>
<reference evidence="8 9" key="1">
    <citation type="submission" date="2018-11" db="EMBL/GenBank/DDBJ databases">
        <title>Genome sequence of Saitozyma podzolica DSM 27192.</title>
        <authorList>
            <person name="Aliyu H."/>
            <person name="Gorte O."/>
            <person name="Ochsenreither K."/>
        </authorList>
    </citation>
    <scope>NUCLEOTIDE SEQUENCE [LARGE SCALE GENOMIC DNA]</scope>
    <source>
        <strain evidence="8 9">DSM 27192</strain>
    </source>
</reference>
<gene>
    <name evidence="8" type="ORF">EHS25_004710</name>
</gene>
<feature type="transmembrane region" description="Helical" evidence="7">
    <location>
        <begin position="176"/>
        <end position="194"/>
    </location>
</feature>
<dbReference type="STRING" id="1890683.A0A427YUT8"/>
<accession>A0A427YUT8</accession>
<dbReference type="GO" id="GO:0000981">
    <property type="term" value="F:DNA-binding transcription factor activity, RNA polymerase II-specific"/>
    <property type="evidence" value="ECO:0007669"/>
    <property type="project" value="InterPro"/>
</dbReference>
<dbReference type="GO" id="GO:0016020">
    <property type="term" value="C:membrane"/>
    <property type="evidence" value="ECO:0007669"/>
    <property type="project" value="UniProtKB-SubCell"/>
</dbReference>
<dbReference type="InterPro" id="IPR001138">
    <property type="entry name" value="Zn2Cys6_DnaBD"/>
</dbReference>
<evidence type="ECO:0000256" key="7">
    <source>
        <dbReference type="SAM" id="Phobius"/>
    </source>
</evidence>
<dbReference type="InterPro" id="IPR002293">
    <property type="entry name" value="AA/rel_permease1"/>
</dbReference>
<dbReference type="PANTHER" id="PTHR45649">
    <property type="entry name" value="AMINO-ACID PERMEASE BAT1"/>
    <property type="match status" value="1"/>
</dbReference>
<keyword evidence="2" id="KW-0813">Transport</keyword>
<organism evidence="8 9">
    <name type="scientific">Saitozyma podzolica</name>
    <dbReference type="NCBI Taxonomy" id="1890683"/>
    <lineage>
        <taxon>Eukaryota</taxon>
        <taxon>Fungi</taxon>
        <taxon>Dikarya</taxon>
        <taxon>Basidiomycota</taxon>
        <taxon>Agaricomycotina</taxon>
        <taxon>Tremellomycetes</taxon>
        <taxon>Tremellales</taxon>
        <taxon>Trimorphomycetaceae</taxon>
        <taxon>Saitozyma</taxon>
    </lineage>
</organism>
<feature type="transmembrane region" description="Helical" evidence="7">
    <location>
        <begin position="389"/>
        <end position="422"/>
    </location>
</feature>
<keyword evidence="3 7" id="KW-0812">Transmembrane</keyword>
<evidence type="ECO:0000256" key="2">
    <source>
        <dbReference type="ARBA" id="ARBA00022448"/>
    </source>
</evidence>
<dbReference type="Pfam" id="PF11951">
    <property type="entry name" value="Fungal_trans_2"/>
    <property type="match status" value="1"/>
</dbReference>
<feature type="transmembrane region" description="Helical" evidence="7">
    <location>
        <begin position="136"/>
        <end position="164"/>
    </location>
</feature>
<evidence type="ECO:0000313" key="9">
    <source>
        <dbReference type="Proteomes" id="UP000279259"/>
    </source>
</evidence>
<dbReference type="Gene3D" id="1.20.1740.10">
    <property type="entry name" value="Amino acid/polyamine transporter I"/>
    <property type="match status" value="1"/>
</dbReference>
<comment type="caution">
    <text evidence="8">The sequence shown here is derived from an EMBL/GenBank/DDBJ whole genome shotgun (WGS) entry which is preliminary data.</text>
</comment>